<dbReference type="AlphaFoldDB" id="A0A1F6FPW6"/>
<dbReference type="GO" id="GO:0003677">
    <property type="term" value="F:DNA binding"/>
    <property type="evidence" value="ECO:0007669"/>
    <property type="project" value="UniProtKB-KW"/>
</dbReference>
<gene>
    <name evidence="3" type="ORF">A2592_01465</name>
</gene>
<dbReference type="SUPFAM" id="SSF47413">
    <property type="entry name" value="lambda repressor-like DNA-binding domains"/>
    <property type="match status" value="1"/>
</dbReference>
<evidence type="ECO:0000313" key="3">
    <source>
        <dbReference type="EMBL" id="OGG87911.1"/>
    </source>
</evidence>
<dbReference type="EMBL" id="MFMT01000036">
    <property type="protein sequence ID" value="OGG87911.1"/>
    <property type="molecule type" value="Genomic_DNA"/>
</dbReference>
<dbReference type="CDD" id="cd00093">
    <property type="entry name" value="HTH_XRE"/>
    <property type="match status" value="1"/>
</dbReference>
<evidence type="ECO:0000313" key="4">
    <source>
        <dbReference type="Proteomes" id="UP000179230"/>
    </source>
</evidence>
<feature type="domain" description="HTH cro/C1-type" evidence="2">
    <location>
        <begin position="34"/>
        <end position="89"/>
    </location>
</feature>
<dbReference type="Gene3D" id="1.10.260.40">
    <property type="entry name" value="lambda repressor-like DNA-binding domains"/>
    <property type="match status" value="1"/>
</dbReference>
<dbReference type="SMART" id="SM00530">
    <property type="entry name" value="HTH_XRE"/>
    <property type="match status" value="1"/>
</dbReference>
<keyword evidence="1" id="KW-0238">DNA-binding</keyword>
<dbReference type="Pfam" id="PF01381">
    <property type="entry name" value="HTH_3"/>
    <property type="match status" value="1"/>
</dbReference>
<organism evidence="3 4">
    <name type="scientific">Candidatus Kaiserbacteria bacterium RIFOXYD1_FULL_42_15</name>
    <dbReference type="NCBI Taxonomy" id="1798532"/>
    <lineage>
        <taxon>Bacteria</taxon>
        <taxon>Candidatus Kaiseribacteriota</taxon>
    </lineage>
</organism>
<comment type="caution">
    <text evidence="3">The sequence shown here is derived from an EMBL/GenBank/DDBJ whole genome shotgun (WGS) entry which is preliminary data.</text>
</comment>
<dbReference type="PANTHER" id="PTHR46558">
    <property type="entry name" value="TRACRIPTIONAL REGULATORY PROTEIN-RELATED-RELATED"/>
    <property type="match status" value="1"/>
</dbReference>
<sequence>MITFKELKKRALKNPDVKREYEALGPEYRLISSIIKARAKRGWSQRQLAEAIGSRQPVVSRLESGVYNPSLLFLNKIAKALDAKLEIELKS</sequence>
<dbReference type="InterPro" id="IPR010982">
    <property type="entry name" value="Lambda_DNA-bd_dom_sf"/>
</dbReference>
<proteinExistence type="predicted"/>
<reference evidence="3 4" key="1">
    <citation type="journal article" date="2016" name="Nat. Commun.">
        <title>Thousands of microbial genomes shed light on interconnected biogeochemical processes in an aquifer system.</title>
        <authorList>
            <person name="Anantharaman K."/>
            <person name="Brown C.T."/>
            <person name="Hug L.A."/>
            <person name="Sharon I."/>
            <person name="Castelle C.J."/>
            <person name="Probst A.J."/>
            <person name="Thomas B.C."/>
            <person name="Singh A."/>
            <person name="Wilkins M.J."/>
            <person name="Karaoz U."/>
            <person name="Brodie E.L."/>
            <person name="Williams K.H."/>
            <person name="Hubbard S.S."/>
            <person name="Banfield J.F."/>
        </authorList>
    </citation>
    <scope>NUCLEOTIDE SEQUENCE [LARGE SCALE GENOMIC DNA]</scope>
</reference>
<dbReference type="InterPro" id="IPR001387">
    <property type="entry name" value="Cro/C1-type_HTH"/>
</dbReference>
<dbReference type="PROSITE" id="PS50943">
    <property type="entry name" value="HTH_CROC1"/>
    <property type="match status" value="1"/>
</dbReference>
<evidence type="ECO:0000259" key="2">
    <source>
        <dbReference type="PROSITE" id="PS50943"/>
    </source>
</evidence>
<dbReference type="PANTHER" id="PTHR46558:SF4">
    <property type="entry name" value="DNA-BIDING PHAGE PROTEIN"/>
    <property type="match status" value="1"/>
</dbReference>
<evidence type="ECO:0000256" key="1">
    <source>
        <dbReference type="ARBA" id="ARBA00023125"/>
    </source>
</evidence>
<name>A0A1F6FPW6_9BACT</name>
<accession>A0A1F6FPW6</accession>
<dbReference type="Proteomes" id="UP000179230">
    <property type="component" value="Unassembled WGS sequence"/>
</dbReference>
<protein>
    <submittedName>
        <fullName evidence="3">Transcriptional regulator</fullName>
    </submittedName>
</protein>